<dbReference type="GO" id="GO:0006508">
    <property type="term" value="P:proteolysis"/>
    <property type="evidence" value="ECO:0007669"/>
    <property type="project" value="UniProtKB-KW"/>
</dbReference>
<feature type="non-terminal residue" evidence="6">
    <location>
        <position position="1"/>
    </location>
</feature>
<feature type="compositionally biased region" description="Basic residues" evidence="4">
    <location>
        <begin position="225"/>
        <end position="234"/>
    </location>
</feature>
<evidence type="ECO:0000313" key="7">
    <source>
        <dbReference type="Proteomes" id="UP000266841"/>
    </source>
</evidence>
<evidence type="ECO:0000259" key="5">
    <source>
        <dbReference type="PROSITE" id="PS50600"/>
    </source>
</evidence>
<dbReference type="OrthoDB" id="49219at2759"/>
<evidence type="ECO:0000313" key="6">
    <source>
        <dbReference type="EMBL" id="EJK60337.1"/>
    </source>
</evidence>
<dbReference type="Gene3D" id="3.40.395.10">
    <property type="entry name" value="Adenoviral Proteinase, Chain A"/>
    <property type="match status" value="1"/>
</dbReference>
<reference evidence="6 7" key="1">
    <citation type="journal article" date="2012" name="Genome Biol.">
        <title>Genome and low-iron response of an oceanic diatom adapted to chronic iron limitation.</title>
        <authorList>
            <person name="Lommer M."/>
            <person name="Specht M."/>
            <person name="Roy A.S."/>
            <person name="Kraemer L."/>
            <person name="Andreson R."/>
            <person name="Gutowska M.A."/>
            <person name="Wolf J."/>
            <person name="Bergner S.V."/>
            <person name="Schilhabel M.B."/>
            <person name="Klostermeier U.C."/>
            <person name="Beiko R.G."/>
            <person name="Rosenstiel P."/>
            <person name="Hippler M."/>
            <person name="Laroche J."/>
        </authorList>
    </citation>
    <scope>NUCLEOTIDE SEQUENCE [LARGE SCALE GENOMIC DNA]</scope>
    <source>
        <strain evidence="6 7">CCMP1005</strain>
    </source>
</reference>
<accession>K0SPJ0</accession>
<dbReference type="PANTHER" id="PTHR47764">
    <property type="entry name" value="UBIQUITIN-LIKE-SPECIFIC PROTEASE 2B-RELATED"/>
    <property type="match status" value="1"/>
</dbReference>
<dbReference type="InterPro" id="IPR038765">
    <property type="entry name" value="Papain-like_cys_pep_sf"/>
</dbReference>
<comment type="similarity">
    <text evidence="1">Belongs to the peptidase C48 family.</text>
</comment>
<dbReference type="InterPro" id="IPR003653">
    <property type="entry name" value="Peptidase_C48_C"/>
</dbReference>
<dbReference type="eggNOG" id="KOG0779">
    <property type="taxonomic scope" value="Eukaryota"/>
</dbReference>
<evidence type="ECO:0000256" key="2">
    <source>
        <dbReference type="ARBA" id="ARBA00022670"/>
    </source>
</evidence>
<dbReference type="EMBL" id="AGNL01021214">
    <property type="protein sequence ID" value="EJK60337.1"/>
    <property type="molecule type" value="Genomic_DNA"/>
</dbReference>
<comment type="caution">
    <text evidence="6">The sequence shown here is derived from an EMBL/GenBank/DDBJ whole genome shotgun (WGS) entry which is preliminary data.</text>
</comment>
<dbReference type="Proteomes" id="UP000266841">
    <property type="component" value="Unassembled WGS sequence"/>
</dbReference>
<dbReference type="SUPFAM" id="SSF54001">
    <property type="entry name" value="Cysteine proteinases"/>
    <property type="match status" value="1"/>
</dbReference>
<dbReference type="PANTHER" id="PTHR47764:SF2">
    <property type="entry name" value="UBIQUITIN-LIKE PROTEASE FAMILY PROFILE DOMAIN-CONTAINING PROTEIN"/>
    <property type="match status" value="1"/>
</dbReference>
<sequence>VDETVLAEASRGLTELGGETLGVHETNNDPDQSHDILVPPAEDEGNNIVIREKDRKLLAGEVLNDTLVDFWMRWISRGENPQISSVHFFPAQFYRVLQGGGPEVVASWTASIDIFKKKFVFVPINKDMHWSLCVIVNPGEIASVYDEDVPSECEHPCLLFLDSLKMHNKDRIRKMLLKWLNFEWMAKKKGEEDDGRVLPRDPFQNNSMNLIVPKEQIKKNDNKRTRFPFRHGRHRQDSNRDEDSDHEAREEVLYHVVEEGRWGMKRCDAPLRRCTPPLLDLANWLGFPTNSSRGNTANFHDAARFPSRTVDASLHSDYRFGFAPAGVRGGREVLLDLRGRRRIGLRSPRARAEEAARAPRGRQEFQVVELGPRSLGAPRRQDRGETFFSRGCPTLDDGFSKR</sequence>
<protein>
    <recommendedName>
        <fullName evidence="5">Ubiquitin-like protease family profile domain-containing protein</fullName>
    </recommendedName>
</protein>
<dbReference type="AlphaFoldDB" id="K0SPJ0"/>
<dbReference type="GO" id="GO:0008234">
    <property type="term" value="F:cysteine-type peptidase activity"/>
    <property type="evidence" value="ECO:0007669"/>
    <property type="project" value="InterPro"/>
</dbReference>
<name>K0SPJ0_THAOC</name>
<gene>
    <name evidence="6" type="ORF">THAOC_19325</name>
</gene>
<feature type="region of interest" description="Disordered" evidence="4">
    <location>
        <begin position="350"/>
        <end position="402"/>
    </location>
</feature>
<keyword evidence="3" id="KW-0378">Hydrolase</keyword>
<evidence type="ECO:0000256" key="1">
    <source>
        <dbReference type="ARBA" id="ARBA00005234"/>
    </source>
</evidence>
<feature type="compositionally biased region" description="Basic and acidic residues" evidence="4">
    <location>
        <begin position="235"/>
        <end position="248"/>
    </location>
</feature>
<organism evidence="6 7">
    <name type="scientific">Thalassiosira oceanica</name>
    <name type="common">Marine diatom</name>
    <dbReference type="NCBI Taxonomy" id="159749"/>
    <lineage>
        <taxon>Eukaryota</taxon>
        <taxon>Sar</taxon>
        <taxon>Stramenopiles</taxon>
        <taxon>Ochrophyta</taxon>
        <taxon>Bacillariophyta</taxon>
        <taxon>Coscinodiscophyceae</taxon>
        <taxon>Thalassiosirophycidae</taxon>
        <taxon>Thalassiosirales</taxon>
        <taxon>Thalassiosiraceae</taxon>
        <taxon>Thalassiosira</taxon>
    </lineage>
</organism>
<dbReference type="Pfam" id="PF02902">
    <property type="entry name" value="Peptidase_C48"/>
    <property type="match status" value="1"/>
</dbReference>
<proteinExistence type="inferred from homology"/>
<feature type="compositionally biased region" description="Basic and acidic residues" evidence="4">
    <location>
        <begin position="350"/>
        <end position="363"/>
    </location>
</feature>
<dbReference type="PROSITE" id="PS50600">
    <property type="entry name" value="ULP_PROTEASE"/>
    <property type="match status" value="1"/>
</dbReference>
<keyword evidence="7" id="KW-1185">Reference proteome</keyword>
<feature type="domain" description="Ubiquitin-like protease family profile" evidence="5">
    <location>
        <begin position="47"/>
        <end position="402"/>
    </location>
</feature>
<evidence type="ECO:0000256" key="3">
    <source>
        <dbReference type="ARBA" id="ARBA00022801"/>
    </source>
</evidence>
<keyword evidence="2" id="KW-0645">Protease</keyword>
<feature type="region of interest" description="Disordered" evidence="4">
    <location>
        <begin position="222"/>
        <end position="248"/>
    </location>
</feature>
<evidence type="ECO:0000256" key="4">
    <source>
        <dbReference type="SAM" id="MobiDB-lite"/>
    </source>
</evidence>